<organism evidence="1 2">
    <name type="scientific">Bacillus thermozeamaize</name>
    <dbReference type="NCBI Taxonomy" id="230954"/>
    <lineage>
        <taxon>Bacteria</taxon>
        <taxon>Bacillati</taxon>
        <taxon>Bacillota</taxon>
        <taxon>Bacilli</taxon>
        <taxon>Bacillales</taxon>
        <taxon>Bacillaceae</taxon>
        <taxon>Bacillus</taxon>
    </lineage>
</organism>
<dbReference type="EMBL" id="LZRT01000066">
    <property type="protein sequence ID" value="OUM88095.1"/>
    <property type="molecule type" value="Genomic_DNA"/>
</dbReference>
<evidence type="ECO:0000313" key="2">
    <source>
        <dbReference type="Proteomes" id="UP000196475"/>
    </source>
</evidence>
<evidence type="ECO:0008006" key="3">
    <source>
        <dbReference type="Google" id="ProtNLM"/>
    </source>
</evidence>
<gene>
    <name evidence="1" type="ORF">BAA01_13890</name>
</gene>
<protein>
    <recommendedName>
        <fullName evidence="3">DUF1450 domain-containing protein</fullName>
    </recommendedName>
</protein>
<name>A0A1Y3PL20_9BACI</name>
<comment type="caution">
    <text evidence="1">The sequence shown here is derived from an EMBL/GenBank/DDBJ whole genome shotgun (WGS) entry which is preliminary data.</text>
</comment>
<dbReference type="AlphaFoldDB" id="A0A1Y3PL20"/>
<dbReference type="InterPro" id="IPR009910">
    <property type="entry name" value="DUF1450"/>
</dbReference>
<accession>A0A1Y3PL20</accession>
<reference evidence="2" key="1">
    <citation type="submission" date="2016-06" db="EMBL/GenBank/DDBJ databases">
        <authorList>
            <person name="Nascimento L."/>
            <person name="Pereira R.V."/>
            <person name="Martins L.F."/>
            <person name="Quaggio R.B."/>
            <person name="Silva A.M."/>
            <person name="Setubal J.C."/>
        </authorList>
    </citation>
    <scope>NUCLEOTIDE SEQUENCE [LARGE SCALE GENOMIC DNA]</scope>
</reference>
<dbReference type="Proteomes" id="UP000196475">
    <property type="component" value="Unassembled WGS sequence"/>
</dbReference>
<sequence length="94" mass="11042">MQVLTIEICGNNELSWEEGWLDKIRMLGLQKGLEVQIDVNECHDLCSECMMYPYLIVERHVLMADSIPELYQRLVRYLDEKLSQASRREGDEHA</sequence>
<proteinExistence type="predicted"/>
<dbReference type="Pfam" id="PF07293">
    <property type="entry name" value="DUF1450"/>
    <property type="match status" value="1"/>
</dbReference>
<evidence type="ECO:0000313" key="1">
    <source>
        <dbReference type="EMBL" id="OUM88095.1"/>
    </source>
</evidence>